<keyword evidence="2" id="KW-1133">Transmembrane helix</keyword>
<feature type="transmembrane region" description="Helical" evidence="2">
    <location>
        <begin position="920"/>
        <end position="940"/>
    </location>
</feature>
<feature type="transmembrane region" description="Helical" evidence="2">
    <location>
        <begin position="1075"/>
        <end position="1094"/>
    </location>
</feature>
<dbReference type="CDD" id="cd00064">
    <property type="entry name" value="FU"/>
    <property type="match status" value="1"/>
</dbReference>
<keyword evidence="4" id="KW-1185">Reference proteome</keyword>
<name>A0A078B9I0_STYLE</name>
<feature type="transmembrane region" description="Helical" evidence="2">
    <location>
        <begin position="995"/>
        <end position="1018"/>
    </location>
</feature>
<protein>
    <recommendedName>
        <fullName evidence="5">Cadg multi-domain protein</fullName>
    </recommendedName>
</protein>
<dbReference type="InterPro" id="IPR013320">
    <property type="entry name" value="ConA-like_dom_sf"/>
</dbReference>
<feature type="transmembrane region" description="Helical" evidence="2">
    <location>
        <begin position="961"/>
        <end position="983"/>
    </location>
</feature>
<proteinExistence type="predicted"/>
<gene>
    <name evidence="3" type="primary">Contig19640.g20828</name>
    <name evidence="3" type="ORF">STYLEM_20342</name>
</gene>
<evidence type="ECO:0000313" key="4">
    <source>
        <dbReference type="Proteomes" id="UP000039865"/>
    </source>
</evidence>
<evidence type="ECO:0008006" key="5">
    <source>
        <dbReference type="Google" id="ProtNLM"/>
    </source>
</evidence>
<evidence type="ECO:0000256" key="1">
    <source>
        <dbReference type="SAM" id="Coils"/>
    </source>
</evidence>
<dbReference type="EMBL" id="CCKQ01019172">
    <property type="protein sequence ID" value="CDW91190.1"/>
    <property type="molecule type" value="Genomic_DNA"/>
</dbReference>
<dbReference type="SUPFAM" id="SSF57184">
    <property type="entry name" value="Growth factor receptor domain"/>
    <property type="match status" value="1"/>
</dbReference>
<keyword evidence="2" id="KW-0812">Transmembrane</keyword>
<keyword evidence="1" id="KW-0175">Coiled coil</keyword>
<dbReference type="InParanoid" id="A0A078B9I0"/>
<evidence type="ECO:0000313" key="3">
    <source>
        <dbReference type="EMBL" id="CDW91190.1"/>
    </source>
</evidence>
<sequence>MILAQTYDFDLRGNNPVSFTSTGTINTYPLKILSVYTAADKFGYEFHGNAKNYLKIEVSGTALSTFQLASPSTVVLWLYVLNQNELQHIYCKSLIINKYHRPKFCVFIKDGYYWGELFHQQLQTDTPVDSGWTMLAIQLQDTTESYAGNIKTQMRIIAYNGRWRHYTDPVLFDLQYTDDDNYMTYFGGRPIYNLTTNREEINQGFNGYMIQLKLFNSVQTLAQLDSFMSCMFQFQIIKLQIDYCMANSNYESCDLCRAQDSNQCLVYDDLTTPSQLLVAKYSFDNYQDAATNKQIIKDYGPSASYHLQRGIDSTSKDDRDPSRTVYYGLYFVKNSYLKMMKTLDLDKDFTFDFYLRMDQPIADDEYYIFTKSGQHYYGFSLAQNNSAYFFINNTNNKQFCKTWFTNFIDPLQDLKEWLYISVSASEFSDYSTNVCVYKRGWSVTAQCQVLLCQMNKHSQSQSWYIGGKSFTGAIRTMYIWNYAKALNVMNYSPLIGLISEDLEQSVETKGDCEAFNPNNDKIFLGYCALCDKYNGMANQGKMCFSPCDFNKYDEMCTEKCRNDLCEICLGGSVTDCQVCKTGAEIDSTSYQCKCTYSDYYLASDSQSCLQCHQSCYGCDGSNYTNCYACESGYIPVTDKDLCGTGLQYQQLLVQVQFYVNLNLDCGAGKYSIDGYTCTDMVFASIENLAIDMSSLKIKFTRPLTHSLDYEDLSSKFQIIITGPRESYIISYSLDENSFMKAKYSKIVTFTLGVQSTLYGIEKVKIIFSDLPLFKDADGIPFGGPGNLEIQTYSFSFLSVDDKQTTQQAGGLAQQSSMISLAVSLVIQVVAGGSVEALFCLSYMMQICSILPLMNLYFPSNTIQMFKNLAFVNVNNEFLSGLFKAFFYTDSDFSDQEPLNDNFNNVGFGSKNMFMNSPDQLFMWVLLIGVYPFIVFAKYMFSHLGPICKTFIEIENSFHFNGIIKTFQQIYLTMLIVSLVDVFYTSPVNSADKMSFYGSYIFIAISLFLIVFSVVFVIIQRHFLSHKRFQHTWGALILNGEIKLKKPYHYLYLWTFLVRRAVLAISLVVAKDYPRAQLMVYIGSSSFILLWHLILQPYESNMLNFFNIFNELVLLLCGCIMILFLDAAMPEKEANLYGYLMITIVVLAIIINWAVILPSKVIEGIESVKLMIRHRDDKIRYQIEKKYLMFESDFDQTGDLIIQQRITDFRAKSRANQRDRLRINNDANNNNLGFQNNLLGFNNLNQFDDTNENMSQSMIGKDYFPIIRIEDDMYQFKGELNPIREAMILDEQYQDQVKNGRLPYMDPKMKKKKPTFRDQKSGQLVYDHLRPVSHQIVIQQKASEEISILRKNLDRSQIKNEILEDQNDKYDKEILEINDNYNARVNVLQSIDAIDINDLQNQRGISQLQSANYLNYNDMRPDPTNSRSAFSNHRQNLGYKDIREVPQFQLNEFGHDSNNRQRDQNVFQSQKIQIPQYANQDYDINDHGYAYDANKIDLNLTDYIKQRGEMHLNVEQPQNIILSNLQNLNNFDPQQQKNEQNIKIYDMF</sequence>
<keyword evidence="2" id="KW-0472">Membrane</keyword>
<dbReference type="SUPFAM" id="SSF49899">
    <property type="entry name" value="Concanavalin A-like lectins/glucanases"/>
    <property type="match status" value="2"/>
</dbReference>
<feature type="transmembrane region" description="Helical" evidence="2">
    <location>
        <begin position="1101"/>
        <end position="1123"/>
    </location>
</feature>
<dbReference type="Proteomes" id="UP000039865">
    <property type="component" value="Unassembled WGS sequence"/>
</dbReference>
<organism evidence="3 4">
    <name type="scientific">Stylonychia lemnae</name>
    <name type="common">Ciliate</name>
    <dbReference type="NCBI Taxonomy" id="5949"/>
    <lineage>
        <taxon>Eukaryota</taxon>
        <taxon>Sar</taxon>
        <taxon>Alveolata</taxon>
        <taxon>Ciliophora</taxon>
        <taxon>Intramacronucleata</taxon>
        <taxon>Spirotrichea</taxon>
        <taxon>Stichotrichia</taxon>
        <taxon>Sporadotrichida</taxon>
        <taxon>Oxytrichidae</taxon>
        <taxon>Stylonychinae</taxon>
        <taxon>Stylonychia</taxon>
    </lineage>
</organism>
<evidence type="ECO:0000256" key="2">
    <source>
        <dbReference type="SAM" id="Phobius"/>
    </source>
</evidence>
<reference evidence="3 4" key="1">
    <citation type="submission" date="2014-06" db="EMBL/GenBank/DDBJ databases">
        <authorList>
            <person name="Swart Estienne"/>
        </authorList>
    </citation>
    <scope>NUCLEOTIDE SEQUENCE [LARGE SCALE GENOMIC DNA]</scope>
    <source>
        <strain evidence="3 4">130c</strain>
    </source>
</reference>
<feature type="coiled-coil region" evidence="1">
    <location>
        <begin position="1338"/>
        <end position="1379"/>
    </location>
</feature>
<feature type="transmembrane region" description="Helical" evidence="2">
    <location>
        <begin position="1135"/>
        <end position="1156"/>
    </location>
</feature>
<dbReference type="InterPro" id="IPR006212">
    <property type="entry name" value="Furin_repeat"/>
</dbReference>
<dbReference type="OrthoDB" id="300641at2759"/>
<accession>A0A078B9I0</accession>
<dbReference type="InterPro" id="IPR009030">
    <property type="entry name" value="Growth_fac_rcpt_cys_sf"/>
</dbReference>